<evidence type="ECO:0000259" key="3">
    <source>
        <dbReference type="PROSITE" id="PS50977"/>
    </source>
</evidence>
<dbReference type="Proteomes" id="UP000271469">
    <property type="component" value="Chromosome"/>
</dbReference>
<name>A0A3G8JUM1_9ACTN</name>
<feature type="DNA-binding region" description="H-T-H motif" evidence="2">
    <location>
        <begin position="35"/>
        <end position="54"/>
    </location>
</feature>
<evidence type="ECO:0000313" key="4">
    <source>
        <dbReference type="EMBL" id="AZG48425.1"/>
    </source>
</evidence>
<keyword evidence="1 2" id="KW-0238">DNA-binding</keyword>
<reference evidence="4 5" key="1">
    <citation type="submission" date="2018-11" db="EMBL/GenBank/DDBJ databases">
        <title>Gordonia insulae sp. nov., isolated from an island soil.</title>
        <authorList>
            <person name="Kim Y.S."/>
            <person name="Kim S.B."/>
        </authorList>
    </citation>
    <scope>NUCLEOTIDE SEQUENCE [LARGE SCALE GENOMIC DNA]</scope>
    <source>
        <strain evidence="4 5">MMS17-SY073</strain>
    </source>
</reference>
<protein>
    <submittedName>
        <fullName evidence="4">HTH-type transcriptional repressor NicS</fullName>
    </submittedName>
</protein>
<sequence>MTTETVRRRDSERTKANIVAVATKEFANKGYAGARVDEIAAKTHTTKRMIYYYYGDKDGLYQAVLETSYGKIRRLEQRVSHIEDDPVTAIRQLAEITFDHHDRNPDFIRIVAGENILKGAHIKNSAAVQELGSPAVDILGRILEVGRDRGLFRTDVDALDVHLAISSYCFFRVANRYTFKTLFGRDLTAADQRPGQRKMLGDMIVAFLTDLGTELVDLTEAPDIDGADIPPTAT</sequence>
<dbReference type="InterPro" id="IPR050109">
    <property type="entry name" value="HTH-type_TetR-like_transc_reg"/>
</dbReference>
<dbReference type="InterPro" id="IPR036271">
    <property type="entry name" value="Tet_transcr_reg_TetR-rel_C_sf"/>
</dbReference>
<dbReference type="InterPro" id="IPR041474">
    <property type="entry name" value="NicS_C"/>
</dbReference>
<dbReference type="Gene3D" id="1.10.357.10">
    <property type="entry name" value="Tetracycline Repressor, domain 2"/>
    <property type="match status" value="1"/>
</dbReference>
<dbReference type="PROSITE" id="PS50977">
    <property type="entry name" value="HTH_TETR_2"/>
    <property type="match status" value="1"/>
</dbReference>
<dbReference type="SUPFAM" id="SSF48498">
    <property type="entry name" value="Tetracyclin repressor-like, C-terminal domain"/>
    <property type="match status" value="1"/>
</dbReference>
<dbReference type="KEGG" id="gom:D7316_05042"/>
<dbReference type="InterPro" id="IPR009057">
    <property type="entry name" value="Homeodomain-like_sf"/>
</dbReference>
<accession>A0A3G8JUM1</accession>
<dbReference type="GO" id="GO:0006355">
    <property type="term" value="P:regulation of DNA-templated transcription"/>
    <property type="evidence" value="ECO:0007669"/>
    <property type="project" value="UniProtKB-ARBA"/>
</dbReference>
<dbReference type="GO" id="GO:0003677">
    <property type="term" value="F:DNA binding"/>
    <property type="evidence" value="ECO:0007669"/>
    <property type="project" value="UniProtKB-UniRule"/>
</dbReference>
<gene>
    <name evidence="4" type="primary">nicS</name>
    <name evidence="4" type="ORF">D7316_05042</name>
</gene>
<organism evidence="4 5">
    <name type="scientific">Gordonia insulae</name>
    <dbReference type="NCBI Taxonomy" id="2420509"/>
    <lineage>
        <taxon>Bacteria</taxon>
        <taxon>Bacillati</taxon>
        <taxon>Actinomycetota</taxon>
        <taxon>Actinomycetes</taxon>
        <taxon>Mycobacteriales</taxon>
        <taxon>Gordoniaceae</taxon>
        <taxon>Gordonia</taxon>
    </lineage>
</organism>
<feature type="domain" description="HTH tetR-type" evidence="3">
    <location>
        <begin position="12"/>
        <end position="72"/>
    </location>
</feature>
<dbReference type="Pfam" id="PF17938">
    <property type="entry name" value="TetR_C_29"/>
    <property type="match status" value="1"/>
</dbReference>
<dbReference type="InterPro" id="IPR001647">
    <property type="entry name" value="HTH_TetR"/>
</dbReference>
<evidence type="ECO:0000256" key="2">
    <source>
        <dbReference type="PROSITE-ProRule" id="PRU00335"/>
    </source>
</evidence>
<dbReference type="PRINTS" id="PR00455">
    <property type="entry name" value="HTHTETR"/>
</dbReference>
<dbReference type="PANTHER" id="PTHR30328">
    <property type="entry name" value="TRANSCRIPTIONAL REPRESSOR"/>
    <property type="match status" value="1"/>
</dbReference>
<dbReference type="PANTHER" id="PTHR30328:SF54">
    <property type="entry name" value="HTH-TYPE TRANSCRIPTIONAL REPRESSOR SCO4008"/>
    <property type="match status" value="1"/>
</dbReference>
<dbReference type="Pfam" id="PF00440">
    <property type="entry name" value="TetR_N"/>
    <property type="match status" value="1"/>
</dbReference>
<dbReference type="EMBL" id="CP033972">
    <property type="protein sequence ID" value="AZG48425.1"/>
    <property type="molecule type" value="Genomic_DNA"/>
</dbReference>
<dbReference type="SUPFAM" id="SSF46689">
    <property type="entry name" value="Homeodomain-like"/>
    <property type="match status" value="1"/>
</dbReference>
<dbReference type="AlphaFoldDB" id="A0A3G8JUM1"/>
<evidence type="ECO:0000313" key="5">
    <source>
        <dbReference type="Proteomes" id="UP000271469"/>
    </source>
</evidence>
<proteinExistence type="predicted"/>
<evidence type="ECO:0000256" key="1">
    <source>
        <dbReference type="ARBA" id="ARBA00023125"/>
    </source>
</evidence>
<keyword evidence="5" id="KW-1185">Reference proteome</keyword>
<dbReference type="RefSeq" id="WP_232017070.1">
    <property type="nucleotide sequence ID" value="NZ_CP033972.1"/>
</dbReference>